<reference evidence="5" key="2">
    <citation type="submission" date="2025-08" db="UniProtKB">
        <authorList>
            <consortium name="RefSeq"/>
        </authorList>
    </citation>
    <scope>IDENTIFICATION</scope>
    <source>
        <strain evidence="5">S238N-H82</strain>
        <tissue evidence="5">Testes</tissue>
    </source>
</reference>
<organism evidence="4 5">
    <name type="scientific">Branchiostoma floridae</name>
    <name type="common">Florida lancelet</name>
    <name type="synonym">Amphioxus</name>
    <dbReference type="NCBI Taxonomy" id="7739"/>
    <lineage>
        <taxon>Eukaryota</taxon>
        <taxon>Metazoa</taxon>
        <taxon>Chordata</taxon>
        <taxon>Cephalochordata</taxon>
        <taxon>Leptocardii</taxon>
        <taxon>Amphioxiformes</taxon>
        <taxon>Branchiostomatidae</taxon>
        <taxon>Branchiostoma</taxon>
    </lineage>
</organism>
<dbReference type="SUPFAM" id="SSF117281">
    <property type="entry name" value="Kelch motif"/>
    <property type="match status" value="1"/>
</dbReference>
<dbReference type="GO" id="GO:0031463">
    <property type="term" value="C:Cul3-RING ubiquitin ligase complex"/>
    <property type="evidence" value="ECO:0000318"/>
    <property type="project" value="GO_Central"/>
</dbReference>
<dbReference type="Pfam" id="PF07707">
    <property type="entry name" value="BACK"/>
    <property type="match status" value="1"/>
</dbReference>
<keyword evidence="1" id="KW-0880">Kelch repeat</keyword>
<dbReference type="Pfam" id="PF00651">
    <property type="entry name" value="BTB"/>
    <property type="match status" value="1"/>
</dbReference>
<dbReference type="Gene3D" id="3.30.710.10">
    <property type="entry name" value="Potassium Channel Kv1.1, Chain A"/>
    <property type="match status" value="1"/>
</dbReference>
<dbReference type="InterPro" id="IPR015915">
    <property type="entry name" value="Kelch-typ_b-propeller"/>
</dbReference>
<dbReference type="Gene3D" id="1.25.40.420">
    <property type="match status" value="1"/>
</dbReference>
<dbReference type="InterPro" id="IPR011333">
    <property type="entry name" value="SKP1/BTB/POZ_sf"/>
</dbReference>
<proteinExistence type="predicted"/>
<dbReference type="Proteomes" id="UP000001554">
    <property type="component" value="Chromosome 8"/>
</dbReference>
<dbReference type="SMART" id="SM00225">
    <property type="entry name" value="BTB"/>
    <property type="match status" value="1"/>
</dbReference>
<accession>A0A9J7LJ94</accession>
<dbReference type="InterPro" id="IPR011705">
    <property type="entry name" value="BACK"/>
</dbReference>
<gene>
    <name evidence="5" type="primary">LOC118420978</name>
</gene>
<dbReference type="PANTHER" id="PTHR24412">
    <property type="entry name" value="KELCH PROTEIN"/>
    <property type="match status" value="1"/>
</dbReference>
<evidence type="ECO:0000313" key="4">
    <source>
        <dbReference type="Proteomes" id="UP000001554"/>
    </source>
</evidence>
<evidence type="ECO:0000256" key="1">
    <source>
        <dbReference type="ARBA" id="ARBA00022441"/>
    </source>
</evidence>
<dbReference type="AlphaFoldDB" id="A0A9J7LJ94"/>
<dbReference type="GeneID" id="118420978"/>
<evidence type="ECO:0000256" key="2">
    <source>
        <dbReference type="ARBA" id="ARBA00022737"/>
    </source>
</evidence>
<dbReference type="OrthoDB" id="9978265at2759"/>
<dbReference type="FunFam" id="1.25.40.420:FF:000001">
    <property type="entry name" value="Kelch-like family member 12"/>
    <property type="match status" value="1"/>
</dbReference>
<dbReference type="Gene3D" id="2.120.10.80">
    <property type="entry name" value="Kelch-type beta propeller"/>
    <property type="match status" value="1"/>
</dbReference>
<feature type="domain" description="BTB" evidence="3">
    <location>
        <begin position="71"/>
        <end position="137"/>
    </location>
</feature>
<dbReference type="SMART" id="SM00875">
    <property type="entry name" value="BACK"/>
    <property type="match status" value="1"/>
</dbReference>
<dbReference type="SUPFAM" id="SSF54695">
    <property type="entry name" value="POZ domain"/>
    <property type="match status" value="1"/>
</dbReference>
<dbReference type="GO" id="GO:1990756">
    <property type="term" value="F:ubiquitin-like ligase-substrate adaptor activity"/>
    <property type="evidence" value="ECO:0000318"/>
    <property type="project" value="GO_Central"/>
</dbReference>
<sequence length="688" mass="76981">MWPRFSMKKKITYIMDLSQPVQGNSARLQAFQNRTGEECKGRTGFGTFKNHHRGPELLRELARQYKNGEFVDVVVKVEGREFRCHRAVLASMPFFRTMLSSNFTESRSGVVQLHDVNSTSFSKILDFLYHGKLCITKDDVESLVQAAHMLQLEKVLDYCKTFMIECLSPSNCLGVMHLAGSLDMTSLKREARYEALSRFAEVVQTEEFLCLSAEVLLYLLEDDEIHVTDEDDIANAVIRWLGHNVESRKSALPTILQEIRLSHVRVGVLEMLLSHTVAQQSPQCLAKLTAAKEEHLRGVWQLNTGAVGGKGPRRGVSDDLAIIVGGWRAVKRSNPREHEREHRPNVSDLLPESEPQQTIFCLNPDDRQYYHITKLPTPVTRCVSVASEGRHLYVTGGQDPATSMFSLPPPSRQAFRYDFPTDTWMTLPDMPRGRAGHQSLVVGGKLFLVGGHDEDKSQFSMDCYNIREGAWIKPPTLPAIDASSDFTATVCNLKLLIIQVSQKIATNPTVDSAQSSSEYPILYVHAYDVATDRAVYAVVPLKSAVRKENIWTTAVDDKLYLYLFEGHPDHGDYLQNRNQIYAYDTKDGSLCKADVVNGAGLTGSFIRTQQQGMTSFVIKHTFKGRVRIKGIIETKVCIPFALEGHTCLGVKKSGIGWYCRDKLQTLRDKEVEDVAPKAESSASGSAGS</sequence>
<dbReference type="Pfam" id="PF01344">
    <property type="entry name" value="Kelch_1"/>
    <property type="match status" value="2"/>
</dbReference>
<dbReference type="PROSITE" id="PS50097">
    <property type="entry name" value="BTB"/>
    <property type="match status" value="1"/>
</dbReference>
<name>A0A9J7LJ94_BRAFL</name>
<dbReference type="GO" id="GO:0005737">
    <property type="term" value="C:cytoplasm"/>
    <property type="evidence" value="ECO:0000318"/>
    <property type="project" value="GO_Central"/>
</dbReference>
<reference evidence="4" key="1">
    <citation type="journal article" date="2020" name="Nat. Ecol. Evol.">
        <title>Deeply conserved synteny resolves early events in vertebrate evolution.</title>
        <authorList>
            <person name="Simakov O."/>
            <person name="Marletaz F."/>
            <person name="Yue J.X."/>
            <person name="O'Connell B."/>
            <person name="Jenkins J."/>
            <person name="Brandt A."/>
            <person name="Calef R."/>
            <person name="Tung C.H."/>
            <person name="Huang T.K."/>
            <person name="Schmutz J."/>
            <person name="Satoh N."/>
            <person name="Yu J.K."/>
            <person name="Putnam N.H."/>
            <person name="Green R.E."/>
            <person name="Rokhsar D.S."/>
        </authorList>
    </citation>
    <scope>NUCLEOTIDE SEQUENCE [LARGE SCALE GENOMIC DNA]</scope>
    <source>
        <strain evidence="4">S238N-H82</strain>
    </source>
</reference>
<dbReference type="KEGG" id="bfo:118420978"/>
<evidence type="ECO:0000313" key="5">
    <source>
        <dbReference type="RefSeq" id="XP_035683979.1"/>
    </source>
</evidence>
<dbReference type="GO" id="GO:0043161">
    <property type="term" value="P:proteasome-mediated ubiquitin-dependent protein catabolic process"/>
    <property type="evidence" value="ECO:0000318"/>
    <property type="project" value="GO_Central"/>
</dbReference>
<dbReference type="RefSeq" id="XP_035683979.1">
    <property type="nucleotide sequence ID" value="XM_035828086.1"/>
</dbReference>
<dbReference type="SMART" id="SM00612">
    <property type="entry name" value="Kelch"/>
    <property type="match status" value="2"/>
</dbReference>
<dbReference type="InterPro" id="IPR000210">
    <property type="entry name" value="BTB/POZ_dom"/>
</dbReference>
<evidence type="ECO:0000259" key="3">
    <source>
        <dbReference type="PROSITE" id="PS50097"/>
    </source>
</evidence>
<keyword evidence="2" id="KW-0677">Repeat</keyword>
<dbReference type="PANTHER" id="PTHR24412:SF272">
    <property type="entry name" value="KELCH-LIKE PROTEIN DIABLO"/>
    <property type="match status" value="1"/>
</dbReference>
<keyword evidence="4" id="KW-1185">Reference proteome</keyword>
<protein>
    <submittedName>
        <fullName evidence="5">Kelch-like protein 24 isoform X1</fullName>
    </submittedName>
</protein>
<dbReference type="InterPro" id="IPR006652">
    <property type="entry name" value="Kelch_1"/>
</dbReference>